<dbReference type="SUPFAM" id="SSF75615">
    <property type="entry name" value="Siroheme synthase middle domains-like"/>
    <property type="match status" value="1"/>
</dbReference>
<dbReference type="PANTHER" id="PTHR45790:SF6">
    <property type="entry name" value="UROPORPHYRINOGEN-III C-METHYLTRANSFERASE"/>
    <property type="match status" value="1"/>
</dbReference>
<evidence type="ECO:0000313" key="15">
    <source>
        <dbReference type="EMBL" id="PWN45769.1"/>
    </source>
</evidence>
<dbReference type="InterPro" id="IPR014776">
    <property type="entry name" value="4pyrrole_Mease_sub2"/>
</dbReference>
<dbReference type="GO" id="GO:0032259">
    <property type="term" value="P:methylation"/>
    <property type="evidence" value="ECO:0007669"/>
    <property type="project" value="UniProtKB-KW"/>
</dbReference>
<dbReference type="STRING" id="1522189.A0A316W7D8"/>
<dbReference type="InterPro" id="IPR003043">
    <property type="entry name" value="Uropor_MeTrfase_CS"/>
</dbReference>
<gene>
    <name evidence="15" type="ORF">IE81DRAFT_319606</name>
</gene>
<dbReference type="SUPFAM" id="SSF53790">
    <property type="entry name" value="Tetrapyrrole methylase"/>
    <property type="match status" value="1"/>
</dbReference>
<dbReference type="Pfam" id="PF14824">
    <property type="entry name" value="Sirohm_synth_M"/>
    <property type="match status" value="1"/>
</dbReference>
<feature type="compositionally biased region" description="Low complexity" evidence="11">
    <location>
        <begin position="10"/>
        <end position="19"/>
    </location>
</feature>
<feature type="region of interest" description="Disordered" evidence="11">
    <location>
        <begin position="284"/>
        <end position="341"/>
    </location>
</feature>
<evidence type="ECO:0000256" key="10">
    <source>
        <dbReference type="RuleBase" id="RU003960"/>
    </source>
</evidence>
<dbReference type="InterPro" id="IPR000878">
    <property type="entry name" value="4pyrrol_Mease"/>
</dbReference>
<dbReference type="GO" id="GO:0019354">
    <property type="term" value="P:siroheme biosynthetic process"/>
    <property type="evidence" value="ECO:0007669"/>
    <property type="project" value="InterPro"/>
</dbReference>
<keyword evidence="7" id="KW-0520">NAD</keyword>
<protein>
    <recommendedName>
        <fullName evidence="1">precorrin-2 dehydrogenase</fullName>
        <ecNumber evidence="1">1.3.1.76</ecNumber>
    </recommendedName>
</protein>
<keyword evidence="3 10" id="KW-0489">Methyltransferase</keyword>
<evidence type="ECO:0000256" key="6">
    <source>
        <dbReference type="ARBA" id="ARBA00023002"/>
    </source>
</evidence>
<dbReference type="EMBL" id="KZ819353">
    <property type="protein sequence ID" value="PWN45769.1"/>
    <property type="molecule type" value="Genomic_DNA"/>
</dbReference>
<keyword evidence="8" id="KW-0627">Porphyrin biosynthesis</keyword>
<dbReference type="Pfam" id="PF00590">
    <property type="entry name" value="TP_methylase"/>
    <property type="match status" value="1"/>
</dbReference>
<dbReference type="InterPro" id="IPR028281">
    <property type="entry name" value="Sirohaem_synthase_central"/>
</dbReference>
<dbReference type="InterPro" id="IPR050161">
    <property type="entry name" value="Siro_Cobalamin_biosynth"/>
</dbReference>
<sequence>MYAPAQAQPSSTSTSTSTTNIFPAPNPSASLLLSHRPVGKVVVIIGSSRLAASRAFACLEAGATPLIVGLDGIDDDTRPAHGALPPSSLHRAAPEVVHRVENGSALWSEAPSKDDEQGWSSLIDHIDDAGGEAQSSACKSIFAVCVTDTLHLAADDNVPRQGSSAMEISPAQRSMTRAKLLVRLCRMRRIPINVADQPALCDFSFPATHRFARSFVPSTVSGASTSATSTSPAPSSSLQIAVTTNGRGCRLAGRIRREIVGALPRNVGDAVDKVGRMREVAKREDLRRASVSAAAQRRASRSRSRSRPEERDEEDAALDSTPLNSPVPQLGAPAGKSSHAMHDSKSYFARAVRSASHAGALHIATAVDAEDDDRRTEMEARKESAKRRMRWVAQMSEYWPIEYLARLQDDQMAQILDTYEDNPEKSGDAAGDAASASSSSPSATTTARSSLEGRAPAATNGTDTPRGRPASRRNSADVSALGLLRRDTSQHALELGMPRAPRSRQGRIHLVGSGPGHPGLLTMMAHDLLTSPSTHLILSDKLVPAPILRLIPSTTPLVIARKFPGNAEGAQSELIALALKGAIEEGKTVVRLKQGDPFVYGRGGEEVLAFRRAGIEATVVPGISSAMAAPLLLGVPVTQRGAADSMVLCTGVGRGGKQVKLPGYERNRSTVILMGVARLKDVVHTLTEGWTPARQSETINTTHANLTCGSATGSRQGAAYPPHTPIAIVERASSTDQRLVASTLAGIVEALERTGEQRPPGMMIVGWAVLALDGDGDVSVLDDESACIAAANNVDASESFENSESSRPEAGRARLDELDEARVHRWLGGASYVVREGLDENYASALASMARPVSEHGDNSIDNSGHTAGASIDYSLAARSAAGWAPARYQRSDGVPWGGWGTQEAPNVPAADVEAYQRHQAYAEGRDASFSRK</sequence>
<evidence type="ECO:0000256" key="11">
    <source>
        <dbReference type="SAM" id="MobiDB-lite"/>
    </source>
</evidence>
<dbReference type="PROSITE" id="PS00840">
    <property type="entry name" value="SUMT_2"/>
    <property type="match status" value="1"/>
</dbReference>
<dbReference type="GO" id="GO:0043115">
    <property type="term" value="F:precorrin-2 dehydrogenase activity"/>
    <property type="evidence" value="ECO:0007669"/>
    <property type="project" value="UniProtKB-EC"/>
</dbReference>
<evidence type="ECO:0000313" key="16">
    <source>
        <dbReference type="Proteomes" id="UP000245783"/>
    </source>
</evidence>
<dbReference type="OrthoDB" id="508204at2759"/>
<evidence type="ECO:0000259" key="14">
    <source>
        <dbReference type="Pfam" id="PF14824"/>
    </source>
</evidence>
<keyword evidence="16" id="KW-1185">Reference proteome</keyword>
<dbReference type="Pfam" id="PF13241">
    <property type="entry name" value="NAD_binding_7"/>
    <property type="match status" value="1"/>
</dbReference>
<feature type="region of interest" description="Disordered" evidence="11">
    <location>
        <begin position="421"/>
        <end position="483"/>
    </location>
</feature>
<dbReference type="Gene3D" id="3.30.950.10">
    <property type="entry name" value="Methyltransferase, Cobalt-precorrin-4 Transmethylase, Domain 2"/>
    <property type="match status" value="1"/>
</dbReference>
<evidence type="ECO:0000256" key="8">
    <source>
        <dbReference type="ARBA" id="ARBA00023244"/>
    </source>
</evidence>
<dbReference type="Gene3D" id="3.40.50.720">
    <property type="entry name" value="NAD(P)-binding Rossmann-like Domain"/>
    <property type="match status" value="1"/>
</dbReference>
<dbReference type="Proteomes" id="UP000245783">
    <property type="component" value="Unassembled WGS sequence"/>
</dbReference>
<evidence type="ECO:0000256" key="7">
    <source>
        <dbReference type="ARBA" id="ARBA00023027"/>
    </source>
</evidence>
<dbReference type="CDD" id="cd11642">
    <property type="entry name" value="SUMT"/>
    <property type="match status" value="1"/>
</dbReference>
<reference evidence="15 16" key="1">
    <citation type="journal article" date="2018" name="Mol. Biol. Evol.">
        <title>Broad Genomic Sampling Reveals a Smut Pathogenic Ancestry of the Fungal Clade Ustilaginomycotina.</title>
        <authorList>
            <person name="Kijpornyongpan T."/>
            <person name="Mondo S.J."/>
            <person name="Barry K."/>
            <person name="Sandor L."/>
            <person name="Lee J."/>
            <person name="Lipzen A."/>
            <person name="Pangilinan J."/>
            <person name="LaButti K."/>
            <person name="Hainaut M."/>
            <person name="Henrissat B."/>
            <person name="Grigoriev I.V."/>
            <person name="Spatafora J.W."/>
            <person name="Aime M.C."/>
        </authorList>
    </citation>
    <scope>NUCLEOTIDE SEQUENCE [LARGE SCALE GENOMIC DNA]</scope>
    <source>
        <strain evidence="15 16">MCA 4658</strain>
    </source>
</reference>
<feature type="domain" description="Tetrapyrrole methylase" evidence="12">
    <location>
        <begin position="507"/>
        <end position="745"/>
    </location>
</feature>
<evidence type="ECO:0000256" key="4">
    <source>
        <dbReference type="ARBA" id="ARBA00022679"/>
    </source>
</evidence>
<name>A0A316W7D8_9BASI</name>
<dbReference type="EC" id="1.3.1.76" evidence="1"/>
<comment type="similarity">
    <text evidence="10">Belongs to the precorrin methyltransferase family.</text>
</comment>
<keyword evidence="6" id="KW-0560">Oxidoreductase</keyword>
<feature type="domain" description="Siroheme synthase central" evidence="14">
    <location>
        <begin position="237"/>
        <end position="260"/>
    </location>
</feature>
<evidence type="ECO:0000259" key="12">
    <source>
        <dbReference type="Pfam" id="PF00590"/>
    </source>
</evidence>
<feature type="region of interest" description="Disordered" evidence="11">
    <location>
        <begin position="1"/>
        <end position="21"/>
    </location>
</feature>
<dbReference type="InterPro" id="IPR028162">
    <property type="entry name" value="Met8_C"/>
</dbReference>
<dbReference type="GO" id="GO:0004851">
    <property type="term" value="F:uroporphyrin-III C-methyltransferase activity"/>
    <property type="evidence" value="ECO:0007669"/>
    <property type="project" value="TreeGrafter"/>
</dbReference>
<dbReference type="Pfam" id="PF14823">
    <property type="entry name" value="Sirohm_synth_C"/>
    <property type="match status" value="1"/>
</dbReference>
<dbReference type="FunFam" id="3.40.1010.10:FF:000006">
    <property type="entry name" value="Siroheme synthase, putative"/>
    <property type="match status" value="1"/>
</dbReference>
<dbReference type="InParanoid" id="A0A316W7D8"/>
<dbReference type="InterPro" id="IPR035996">
    <property type="entry name" value="4pyrrol_Methylase_sf"/>
</dbReference>
<keyword evidence="5" id="KW-0949">S-adenosyl-L-methionine</keyword>
<proteinExistence type="inferred from homology"/>
<dbReference type="InterPro" id="IPR006366">
    <property type="entry name" value="CobA/CysG_C"/>
</dbReference>
<comment type="similarity">
    <text evidence="9">In the N-terminal section; belongs to the precorrin methyltransferase family.</text>
</comment>
<dbReference type="PANTHER" id="PTHR45790">
    <property type="entry name" value="SIROHEME SYNTHASE-RELATED"/>
    <property type="match status" value="1"/>
</dbReference>
<keyword evidence="2" id="KW-0488">Methylation</keyword>
<feature type="compositionally biased region" description="Low complexity" evidence="11">
    <location>
        <begin position="428"/>
        <end position="450"/>
    </location>
</feature>
<feature type="domain" description="Siroheme biosynthesis protein Met8 C-terminal" evidence="13">
    <location>
        <begin position="379"/>
        <end position="422"/>
    </location>
</feature>
<evidence type="ECO:0000259" key="13">
    <source>
        <dbReference type="Pfam" id="PF14823"/>
    </source>
</evidence>
<dbReference type="Gene3D" id="3.40.1010.10">
    <property type="entry name" value="Cobalt-precorrin-4 Transmethylase, Domain 1"/>
    <property type="match status" value="1"/>
</dbReference>
<keyword evidence="4 10" id="KW-0808">Transferase</keyword>
<evidence type="ECO:0000256" key="2">
    <source>
        <dbReference type="ARBA" id="ARBA00022481"/>
    </source>
</evidence>
<dbReference type="FunCoup" id="A0A316W7D8">
    <property type="interactions" value="86"/>
</dbReference>
<evidence type="ECO:0000256" key="5">
    <source>
        <dbReference type="ARBA" id="ARBA00022691"/>
    </source>
</evidence>
<dbReference type="InterPro" id="IPR014777">
    <property type="entry name" value="4pyrrole_Mease_sub1"/>
</dbReference>
<evidence type="ECO:0000256" key="3">
    <source>
        <dbReference type="ARBA" id="ARBA00022603"/>
    </source>
</evidence>
<dbReference type="AlphaFoldDB" id="A0A316W7D8"/>
<evidence type="ECO:0000256" key="9">
    <source>
        <dbReference type="ARBA" id="ARBA00035662"/>
    </source>
</evidence>
<dbReference type="GeneID" id="37034641"/>
<accession>A0A316W7D8</accession>
<dbReference type="RefSeq" id="XP_025372929.1">
    <property type="nucleotide sequence ID" value="XM_025512771.1"/>
</dbReference>
<organism evidence="15 16">
    <name type="scientific">Ceraceosorus guamensis</name>
    <dbReference type="NCBI Taxonomy" id="1522189"/>
    <lineage>
        <taxon>Eukaryota</taxon>
        <taxon>Fungi</taxon>
        <taxon>Dikarya</taxon>
        <taxon>Basidiomycota</taxon>
        <taxon>Ustilaginomycotina</taxon>
        <taxon>Exobasidiomycetes</taxon>
        <taxon>Ceraceosorales</taxon>
        <taxon>Ceraceosoraceae</taxon>
        <taxon>Ceraceosorus</taxon>
    </lineage>
</organism>
<evidence type="ECO:0000256" key="1">
    <source>
        <dbReference type="ARBA" id="ARBA00012400"/>
    </source>
</evidence>